<evidence type="ECO:0000256" key="1">
    <source>
        <dbReference type="ARBA" id="ARBA00022574"/>
    </source>
</evidence>
<feature type="region of interest" description="Disordered" evidence="8">
    <location>
        <begin position="1"/>
        <end position="103"/>
    </location>
</feature>
<dbReference type="CDD" id="cd00200">
    <property type="entry name" value="WD40"/>
    <property type="match status" value="3"/>
</dbReference>
<dbReference type="STRING" id="100816.A0A175W5C8"/>
<dbReference type="PROSITE" id="PS50082">
    <property type="entry name" value="WD_REPEATS_2"/>
    <property type="match status" value="15"/>
</dbReference>
<feature type="repeat" description="WD" evidence="7">
    <location>
        <begin position="1507"/>
        <end position="1548"/>
    </location>
</feature>
<dbReference type="PROSITE" id="PS50294">
    <property type="entry name" value="WD_REPEATS_REGION"/>
    <property type="match status" value="15"/>
</dbReference>
<evidence type="ECO:0000256" key="3">
    <source>
        <dbReference type="ARBA" id="ARBA00023054"/>
    </source>
</evidence>
<evidence type="ECO:0000256" key="2">
    <source>
        <dbReference type="ARBA" id="ARBA00022737"/>
    </source>
</evidence>
<feature type="domain" description="NACHT" evidence="9">
    <location>
        <begin position="448"/>
        <end position="565"/>
    </location>
</feature>
<dbReference type="InterPro" id="IPR007111">
    <property type="entry name" value="NACHT_NTPase"/>
</dbReference>
<feature type="non-terminal residue" evidence="10">
    <location>
        <position position="1609"/>
    </location>
</feature>
<feature type="repeat" description="WD" evidence="7">
    <location>
        <begin position="1339"/>
        <end position="1380"/>
    </location>
</feature>
<feature type="repeat" description="WD" evidence="7">
    <location>
        <begin position="1045"/>
        <end position="1086"/>
    </location>
</feature>
<evidence type="ECO:0000256" key="6">
    <source>
        <dbReference type="ARBA" id="ARBA00043913"/>
    </source>
</evidence>
<dbReference type="SMART" id="SM00320">
    <property type="entry name" value="WD40"/>
    <property type="match status" value="15"/>
</dbReference>
<dbReference type="Pfam" id="PF00400">
    <property type="entry name" value="WD40"/>
    <property type="match status" value="16"/>
</dbReference>
<evidence type="ECO:0000256" key="7">
    <source>
        <dbReference type="PROSITE-ProRule" id="PRU00221"/>
    </source>
</evidence>
<evidence type="ECO:0000313" key="11">
    <source>
        <dbReference type="Proteomes" id="UP000078237"/>
    </source>
</evidence>
<dbReference type="Pfam" id="PF17100">
    <property type="entry name" value="NACHT_N"/>
    <property type="match status" value="1"/>
</dbReference>
<feature type="repeat" description="WD" evidence="7">
    <location>
        <begin position="1297"/>
        <end position="1338"/>
    </location>
</feature>
<dbReference type="Gene3D" id="3.40.50.300">
    <property type="entry name" value="P-loop containing nucleotide triphosphate hydrolases"/>
    <property type="match status" value="1"/>
</dbReference>
<proteinExistence type="inferred from homology"/>
<dbReference type="InterPro" id="IPR020472">
    <property type="entry name" value="WD40_PAC1"/>
</dbReference>
<dbReference type="InterPro" id="IPR036322">
    <property type="entry name" value="WD40_repeat_dom_sf"/>
</dbReference>
<dbReference type="SUPFAM" id="SSF50998">
    <property type="entry name" value="Quinoprotein alcohol dehydrogenase-like"/>
    <property type="match status" value="1"/>
</dbReference>
<dbReference type="Gene3D" id="2.130.10.10">
    <property type="entry name" value="YVTN repeat-like/Quinoprotein amine dehydrogenase"/>
    <property type="match status" value="6"/>
</dbReference>
<feature type="repeat" description="WD" evidence="7">
    <location>
        <begin position="1423"/>
        <end position="1464"/>
    </location>
</feature>
<dbReference type="PANTHER" id="PTHR22847">
    <property type="entry name" value="WD40 REPEAT PROTEIN"/>
    <property type="match status" value="1"/>
</dbReference>
<dbReference type="InterPro" id="IPR001680">
    <property type="entry name" value="WD40_rpt"/>
</dbReference>
<keyword evidence="11" id="KW-1185">Reference proteome</keyword>
<evidence type="ECO:0000256" key="8">
    <source>
        <dbReference type="SAM" id="MobiDB-lite"/>
    </source>
</evidence>
<feature type="repeat" description="WD" evidence="7">
    <location>
        <begin position="1255"/>
        <end position="1296"/>
    </location>
</feature>
<dbReference type="Pfam" id="PF24883">
    <property type="entry name" value="NPHP3_N"/>
    <property type="match status" value="1"/>
</dbReference>
<dbReference type="PROSITE" id="PS00678">
    <property type="entry name" value="WD_REPEATS_1"/>
    <property type="match status" value="12"/>
</dbReference>
<keyword evidence="2" id="KW-0677">Repeat</keyword>
<comment type="similarity">
    <text evidence="4">Belongs to the WD repeat MDV1/CAF4 family.</text>
</comment>
<feature type="repeat" description="WD" evidence="7">
    <location>
        <begin position="1087"/>
        <end position="1128"/>
    </location>
</feature>
<feature type="repeat" description="WD" evidence="7">
    <location>
        <begin position="959"/>
        <end position="1000"/>
    </location>
</feature>
<keyword evidence="3" id="KW-0175">Coiled coil</keyword>
<dbReference type="InterPro" id="IPR015943">
    <property type="entry name" value="WD40/YVTN_repeat-like_dom_sf"/>
</dbReference>
<feature type="repeat" description="WD" evidence="7">
    <location>
        <begin position="1171"/>
        <end position="1212"/>
    </location>
</feature>
<evidence type="ECO:0000256" key="4">
    <source>
        <dbReference type="ARBA" id="ARBA00038415"/>
    </source>
</evidence>
<dbReference type="InterPro" id="IPR031359">
    <property type="entry name" value="NACHT_N"/>
</dbReference>
<dbReference type="SUPFAM" id="SSF50960">
    <property type="entry name" value="TolB, C-terminal domain"/>
    <property type="match status" value="1"/>
</dbReference>
<dbReference type="InterPro" id="IPR027417">
    <property type="entry name" value="P-loop_NTPase"/>
</dbReference>
<dbReference type="SUPFAM" id="SSF50978">
    <property type="entry name" value="WD40 repeat-like"/>
    <property type="match status" value="1"/>
</dbReference>
<comment type="function">
    <text evidence="6">Involved in mitochondrial fission. Acts as an adapter protein required to form mitochondrial fission complexes. Formation of these complexes is required to promote constriction and fission of the mitochondrial compartment at a late step in mitochondrial division.</text>
</comment>
<feature type="repeat" description="WD" evidence="7">
    <location>
        <begin position="1549"/>
        <end position="1590"/>
    </location>
</feature>
<dbReference type="PRINTS" id="PR00320">
    <property type="entry name" value="GPROTEINBRPT"/>
</dbReference>
<keyword evidence="1 7" id="KW-0853">WD repeat</keyword>
<feature type="repeat" description="WD" evidence="7">
    <location>
        <begin position="1003"/>
        <end position="1044"/>
    </location>
</feature>
<feature type="compositionally biased region" description="Basic and acidic residues" evidence="8">
    <location>
        <begin position="1"/>
        <end position="15"/>
    </location>
</feature>
<feature type="compositionally biased region" description="Polar residues" evidence="8">
    <location>
        <begin position="22"/>
        <end position="40"/>
    </location>
</feature>
<organism evidence="10 11">
    <name type="scientific">Madurella mycetomatis</name>
    <dbReference type="NCBI Taxonomy" id="100816"/>
    <lineage>
        <taxon>Eukaryota</taxon>
        <taxon>Fungi</taxon>
        <taxon>Dikarya</taxon>
        <taxon>Ascomycota</taxon>
        <taxon>Pezizomycotina</taxon>
        <taxon>Sordariomycetes</taxon>
        <taxon>Sordariomycetidae</taxon>
        <taxon>Sordariales</taxon>
        <taxon>Sordariales incertae sedis</taxon>
        <taxon>Madurella</taxon>
    </lineage>
</organism>
<feature type="repeat" description="WD" evidence="7">
    <location>
        <begin position="1129"/>
        <end position="1170"/>
    </location>
</feature>
<comment type="caution">
    <text evidence="10">The sequence shown here is derived from an EMBL/GenBank/DDBJ whole genome shotgun (WGS) entry which is preliminary data.</text>
</comment>
<feature type="repeat" description="WD" evidence="7">
    <location>
        <begin position="1381"/>
        <end position="1422"/>
    </location>
</feature>
<dbReference type="AlphaFoldDB" id="A0A175W5C8"/>
<reference evidence="10 11" key="1">
    <citation type="journal article" date="2016" name="Genome Announc.">
        <title>Genome Sequence of Madurella mycetomatis mm55, Isolated from a Human Mycetoma Case in Sudan.</title>
        <authorList>
            <person name="Smit S."/>
            <person name="Derks M.F."/>
            <person name="Bervoets S."/>
            <person name="Fahal A."/>
            <person name="van Leeuwen W."/>
            <person name="van Belkum A."/>
            <person name="van de Sande W.W."/>
        </authorList>
    </citation>
    <scope>NUCLEOTIDE SEQUENCE [LARGE SCALE GENOMIC DNA]</scope>
    <source>
        <strain evidence="11">mm55</strain>
    </source>
</reference>
<feature type="compositionally biased region" description="Pro residues" evidence="8">
    <location>
        <begin position="92"/>
        <end position="102"/>
    </location>
</feature>
<dbReference type="InterPro" id="IPR056884">
    <property type="entry name" value="NPHP3-like_N"/>
</dbReference>
<dbReference type="Proteomes" id="UP000078237">
    <property type="component" value="Unassembled WGS sequence"/>
</dbReference>
<feature type="repeat" description="WD" evidence="7">
    <location>
        <begin position="1213"/>
        <end position="1254"/>
    </location>
</feature>
<dbReference type="InterPro" id="IPR011047">
    <property type="entry name" value="Quinoprotein_ADH-like_sf"/>
</dbReference>
<dbReference type="EMBL" id="LCTW02000110">
    <property type="protein sequence ID" value="KXX78699.1"/>
    <property type="molecule type" value="Genomic_DNA"/>
</dbReference>
<protein>
    <recommendedName>
        <fullName evidence="5">Mitochondrial division protein 1</fullName>
    </recommendedName>
</protein>
<gene>
    <name evidence="10" type="ORF">MMYC01_204596</name>
</gene>
<dbReference type="PROSITE" id="PS50837">
    <property type="entry name" value="NACHT"/>
    <property type="match status" value="1"/>
</dbReference>
<evidence type="ECO:0000259" key="9">
    <source>
        <dbReference type="PROSITE" id="PS50837"/>
    </source>
</evidence>
<accession>A0A175W5C8</accession>
<evidence type="ECO:0000313" key="10">
    <source>
        <dbReference type="EMBL" id="KXX78699.1"/>
    </source>
</evidence>
<name>A0A175W5C8_9PEZI</name>
<dbReference type="GO" id="GO:1990234">
    <property type="term" value="C:transferase complex"/>
    <property type="evidence" value="ECO:0007669"/>
    <property type="project" value="UniProtKB-ARBA"/>
</dbReference>
<dbReference type="InterPro" id="IPR019775">
    <property type="entry name" value="WD40_repeat_CS"/>
</dbReference>
<sequence>MPTKEKLRRLGEKLVRSRYAVSPTSSATQSTADIQSSDQGITEKGSEASSITTKPCAPPFPSAVTSQAARPSTDAKVADDHQPAGASQALPPATPIELPPRPAATEPIVQPHLSVSERLWNAAYDSLETDDAELVGSYVEILERVLGCEAHDPSAADILAKLKDPAIRQMYMREMVQKGQEKIAKASRVTAGVGNVADFILSAKEMVNLVLQAVPQAAPAALPWAGVCLGLQILRNPSQATKSNLAGITYVISRMDWYCTLTEHLLNKNNITAGNEFRVVLHRLEETIVKLYKALLLYQMKSVCSYYRNQGLVFLRGMLNLDDWDGDLKHVTDAEATVQNDATQYFQEQTKTFLGELVRRAKGVETQLGDIHQDIRDFISLQKDARRDDIETACRRDLRVVDPQHDMERIERSKDKLLDDAYQWILRTPEYTAFTNWDDSGLDLPLRRLLWIKGHAGTGKTMLMIGIIRELSHQPVALAPALSFFFCQGTNTALNNATAILRSLIWLLLLQQPHLISHLLQKYKESGAGLFTDINAFYALSEAFRNMLKDPLLSPVYLAVDALDECAQGRRTSSISSRLPSLSPALDSDSLDTRGTLVELDTQRLAAPVNAYIDHKLTILGRKTGYNDNVLVEVSHEVRQRAENTFLWVALAFKTLEKVHGQYAAKRIRELPRGLSELYDHMMARIETGEMIDPQDCKTVLVAASLAFRPLGLAELAVLTGLPLDLTKDAVEACGSFLTITRETVNLIHQSAKDYLETNYKARLQPAGPAQGHADISRRSIDAMSSMLRKNMYDLDFGFKPKDLTPPIPDPLALIRYSCVFWADHLCFWNAENLDCSRELTDDGNVYRFLKEYFLRWLESLSLLGKLLDGVLSIRKLLYSAQSQPGAAPCLINFLKDAEKFILSHGSIIERAPLQTYGSALVFSPTMSEVRKQQWRERLSFIQTTAGSRSHWGAHQQTLEGHSGWVNSVAFSPDGKTVASASGDGTVRLWDTTTGAHQQTLELEGYSNWIRSVAFLPDGKTVVSASDDRTVRLWDTTTGVYQQTLDRYSNWVCSVAVSPDGKTVASALQNKTVQLWDTATGTHQQTLEGYSDWVWLVAFSLDGKTIASALGDKAIQLWDTTTGTYQQTLKGHSSIVNSIAFSPDGKTVASASSDGIIRLWDTTTGIYQQTLKGHSDKVRSVAFSPDGKTVISASDDRTIRLWDTTTGIHQQTLEGHSDSVQSVAFSPDGKTVASASEDRTIRLWDTTIGMHQQTLEGHSDSVWSVTFSPDGKTVASTSLDRTVRLWDTTMGVHQQTLKGHSDWVWLVAFSPDGKTVVSASRDGTIQLWDTTTGTHQQTLKGHKYGVWSVAFSPDGKMVASASDDRTVRLWDTTTGVYQQTLDRYSNWVCSVAVSPDGKTVASALQNKTVQLWDTATGTHQQTLEGYSDWVWLVAFSLDGKTIASALGDKAIQLWDTTTGTYQQTLKGHSSIVNSIAFSPDGKTVASASSDGIIRLWDTTTGIYQQTLKGHSDKVRSVAFSPDGKTVISASDDRTIRLWDTTTGIHQQTLEGHSDSVQSVAFSPDGKTVASASEDRTIRLWDTTIGMHQQTLEGHSDSVWSVTFSPDGKT</sequence>
<dbReference type="VEuPathDB" id="FungiDB:MMYC01_204596"/>
<evidence type="ECO:0000256" key="5">
    <source>
        <dbReference type="ARBA" id="ARBA00039789"/>
    </source>
</evidence>
<feature type="repeat" description="WD" evidence="7">
    <location>
        <begin position="1465"/>
        <end position="1506"/>
    </location>
</feature>
<dbReference type="GO" id="GO:0005634">
    <property type="term" value="C:nucleus"/>
    <property type="evidence" value="ECO:0007669"/>
    <property type="project" value="TreeGrafter"/>
</dbReference>
<dbReference type="OrthoDB" id="4927664at2759"/>
<dbReference type="PANTHER" id="PTHR22847:SF637">
    <property type="entry name" value="WD REPEAT DOMAIN 5B"/>
    <property type="match status" value="1"/>
</dbReference>